<gene>
    <name evidence="1" type="ORF">C0601_04125</name>
</gene>
<evidence type="ECO:0000313" key="2">
    <source>
        <dbReference type="Proteomes" id="UP000234857"/>
    </source>
</evidence>
<dbReference type="InterPro" id="IPR001602">
    <property type="entry name" value="UPF0047_YjbQ-like"/>
</dbReference>
<dbReference type="Proteomes" id="UP000234857">
    <property type="component" value="Unassembled WGS sequence"/>
</dbReference>
<proteinExistence type="predicted"/>
<protein>
    <submittedName>
        <fullName evidence="1">Secondary thiamine-phosphate synthase enzyme</fullName>
    </submittedName>
</protein>
<organism evidence="1 2">
    <name type="scientific">Muiribacterium halophilum</name>
    <dbReference type="NCBI Taxonomy" id="2053465"/>
    <lineage>
        <taxon>Bacteria</taxon>
        <taxon>Candidatus Muiribacteriota</taxon>
        <taxon>Candidatus Muiribacteriia</taxon>
        <taxon>Candidatus Muiribacteriales</taxon>
        <taxon>Candidatus Muiribacteriaceae</taxon>
        <taxon>Candidatus Muiribacterium</taxon>
    </lineage>
</organism>
<dbReference type="SUPFAM" id="SSF111038">
    <property type="entry name" value="YjbQ-like"/>
    <property type="match status" value="1"/>
</dbReference>
<dbReference type="Pfam" id="PF01894">
    <property type="entry name" value="YjbQ"/>
    <property type="match status" value="1"/>
</dbReference>
<sequence>MKTLNKLFKITTNKRYDIVNITQNVKDAVAESKIKEGFVLVYPMHTTSGVFINDVDGSLLDDIIDFMEKLVPEDSDYRHNGPHEANADGHIRQMIAGHNTTLPIIDGRLFLGTWQTIYYAEYDGQREKDYLVKVLGE</sequence>
<accession>A0A2N5ZJ31</accession>
<comment type="caution">
    <text evidence="1">The sequence shown here is derived from an EMBL/GenBank/DDBJ whole genome shotgun (WGS) entry which is preliminary data.</text>
</comment>
<dbReference type="EMBL" id="PKTG01000054">
    <property type="protein sequence ID" value="PLX18695.1"/>
    <property type="molecule type" value="Genomic_DNA"/>
</dbReference>
<evidence type="ECO:0000313" key="1">
    <source>
        <dbReference type="EMBL" id="PLX18695.1"/>
    </source>
</evidence>
<reference evidence="1 2" key="1">
    <citation type="submission" date="2017-11" db="EMBL/GenBank/DDBJ databases">
        <title>Genome-resolved metagenomics identifies genetic mobility, metabolic interactions, and unexpected diversity in perchlorate-reducing communities.</title>
        <authorList>
            <person name="Barnum T.P."/>
            <person name="Figueroa I.A."/>
            <person name="Carlstrom C.I."/>
            <person name="Lucas L.N."/>
            <person name="Engelbrektson A.L."/>
            <person name="Coates J.D."/>
        </authorList>
    </citation>
    <scope>NUCLEOTIDE SEQUENCE [LARGE SCALE GENOMIC DNA]</scope>
    <source>
        <strain evidence="1">BM706</strain>
    </source>
</reference>
<name>A0A2N5ZJ31_MUIH1</name>
<dbReference type="PANTHER" id="PTHR30615">
    <property type="entry name" value="UNCHARACTERIZED PROTEIN YJBQ-RELATED"/>
    <property type="match status" value="1"/>
</dbReference>
<dbReference type="PIRSF" id="PIRSF004681">
    <property type="entry name" value="UCP004681"/>
    <property type="match status" value="1"/>
</dbReference>
<dbReference type="NCBIfam" id="TIGR00149">
    <property type="entry name" value="TIGR00149_YjbQ"/>
    <property type="match status" value="1"/>
</dbReference>
<dbReference type="InterPro" id="IPR035917">
    <property type="entry name" value="YjbQ-like_sf"/>
</dbReference>
<dbReference type="Gene3D" id="2.60.120.460">
    <property type="entry name" value="YjbQ-like"/>
    <property type="match status" value="1"/>
</dbReference>
<dbReference type="AlphaFoldDB" id="A0A2N5ZJ31"/>